<evidence type="ECO:0000313" key="2">
    <source>
        <dbReference type="Proteomes" id="UP000309997"/>
    </source>
</evidence>
<organism evidence="1 2">
    <name type="scientific">Populus alba</name>
    <name type="common">White poplar</name>
    <dbReference type="NCBI Taxonomy" id="43335"/>
    <lineage>
        <taxon>Eukaryota</taxon>
        <taxon>Viridiplantae</taxon>
        <taxon>Streptophyta</taxon>
        <taxon>Embryophyta</taxon>
        <taxon>Tracheophyta</taxon>
        <taxon>Spermatophyta</taxon>
        <taxon>Magnoliopsida</taxon>
        <taxon>eudicotyledons</taxon>
        <taxon>Gunneridae</taxon>
        <taxon>Pentapetalae</taxon>
        <taxon>rosids</taxon>
        <taxon>fabids</taxon>
        <taxon>Malpighiales</taxon>
        <taxon>Salicaceae</taxon>
        <taxon>Saliceae</taxon>
        <taxon>Populus</taxon>
    </lineage>
</organism>
<protein>
    <submittedName>
        <fullName evidence="1">Uncharacterized protein</fullName>
    </submittedName>
</protein>
<comment type="caution">
    <text evidence="1">The sequence shown here is derived from an EMBL/GenBank/DDBJ whole genome shotgun (WGS) entry which is preliminary data.</text>
</comment>
<evidence type="ECO:0000313" key="1">
    <source>
        <dbReference type="EMBL" id="KAL3596315.1"/>
    </source>
</evidence>
<accession>A0ACC4CEA0</accession>
<gene>
    <name evidence="1" type="ORF">D5086_007952</name>
</gene>
<dbReference type="Proteomes" id="UP000309997">
    <property type="component" value="Unassembled WGS sequence"/>
</dbReference>
<dbReference type="EMBL" id="RCHU02000004">
    <property type="protein sequence ID" value="KAL3596315.1"/>
    <property type="molecule type" value="Genomic_DNA"/>
</dbReference>
<reference evidence="1 2" key="1">
    <citation type="journal article" date="2024" name="Plant Biotechnol. J.">
        <title>Genome and CRISPR/Cas9 system of a widespread forest tree (Populus alba) in the world.</title>
        <authorList>
            <person name="Liu Y.J."/>
            <person name="Jiang P.F."/>
            <person name="Han X.M."/>
            <person name="Li X.Y."/>
            <person name="Wang H.M."/>
            <person name="Wang Y.J."/>
            <person name="Wang X.X."/>
            <person name="Zeng Q.Y."/>
        </authorList>
    </citation>
    <scope>NUCLEOTIDE SEQUENCE [LARGE SCALE GENOMIC DNA]</scope>
    <source>
        <strain evidence="2">cv. PAL-ZL1</strain>
    </source>
</reference>
<name>A0ACC4CEA0_POPAL</name>
<proteinExistence type="predicted"/>
<sequence length="138" mass="15936">MEWESPPSILVTRNPNWSQRSGTGTGCVKGRCWSVYGSRKILLGKKDFILSGRKKKKRRKKKKKKEERKRKEEERKRGSLGRRGCGCCDEVVQPVVAAVELEEDGVGFLLQRKKEEQEKSAEIGRKCWFLADFGPEFF</sequence>
<keyword evidence="2" id="KW-1185">Reference proteome</keyword>